<dbReference type="Gene3D" id="3.40.50.970">
    <property type="match status" value="2"/>
</dbReference>
<gene>
    <name evidence="14" type="primary">aceE</name>
    <name evidence="14" type="ORF">EFK50_07485</name>
</gene>
<dbReference type="Pfam" id="PF22613">
    <property type="entry name" value="Transketolase_C_1"/>
    <property type="match status" value="1"/>
</dbReference>
<keyword evidence="15" id="KW-1185">Reference proteome</keyword>
<dbReference type="InterPro" id="IPR029061">
    <property type="entry name" value="THDP-binding"/>
</dbReference>
<keyword evidence="9" id="KW-0460">Magnesium</keyword>
<comment type="cofactor">
    <cofactor evidence="1 8">
        <name>thiamine diphosphate</name>
        <dbReference type="ChEBI" id="CHEBI:58937"/>
    </cofactor>
</comment>
<evidence type="ECO:0000259" key="12">
    <source>
        <dbReference type="Pfam" id="PF17831"/>
    </source>
</evidence>
<dbReference type="InterPro" id="IPR041621">
    <property type="entry name" value="PDH_E1_M"/>
</dbReference>
<evidence type="ECO:0000256" key="4">
    <source>
        <dbReference type="ARBA" id="ARBA00023002"/>
    </source>
</evidence>
<evidence type="ECO:0000256" key="10">
    <source>
        <dbReference type="SAM" id="MobiDB-lite"/>
    </source>
</evidence>
<keyword evidence="6 8" id="KW-0670">Pyruvate</keyword>
<feature type="binding site" evidence="9">
    <location>
        <position position="288"/>
    </location>
    <ligand>
        <name>Mg(2+)</name>
        <dbReference type="ChEBI" id="CHEBI:18420"/>
    </ligand>
</feature>
<keyword evidence="4 8" id="KW-0560">Oxidoreductase</keyword>
<evidence type="ECO:0000256" key="2">
    <source>
        <dbReference type="ARBA" id="ARBA00012281"/>
    </source>
</evidence>
<dbReference type="Proteomes" id="UP000267128">
    <property type="component" value="Unassembled WGS sequence"/>
</dbReference>
<comment type="cofactor">
    <cofactor evidence="9">
        <name>Mg(2+)</name>
        <dbReference type="ChEBI" id="CHEBI:18420"/>
    </cofactor>
</comment>
<dbReference type="Pfam" id="PF00456">
    <property type="entry name" value="Transketolase_N"/>
    <property type="match status" value="1"/>
</dbReference>
<dbReference type="InterPro" id="IPR005474">
    <property type="entry name" value="Transketolase_N"/>
</dbReference>
<sequence>MPDETETVNSDTSRPAPAAPPVIHEGLPTQLPDIDPDETQDWIDSFDSLIDDRGRERARYVMLRLLERARQKQVGVPALRSTDYINTIPPEREPWFPGDEDVERRIRAFIRWNAAVMVSDANRPGLEVGGHIATYQSSASLYEVGFNHFFRGKDAPGGGDQIYIQGHASPGIYARAFLEGRLNEQQLLNFRQEVQHGIGEGLSSYPHPRLMPDFWEFPTVSMGLTGINSIYQARFNRYLSGRGIKDTSDQHVWAFLGDGEMAEPESLGAIRVAAREELDNLTWVINCNLQQLDGPVTGNGKIIQELEANFRGAGWNVIKVIWGRDWDDLLARDVDGVLVNQMNSTPDGQFQTFSTEDGAYNREFFFGPDPRLRKMVEHMSDRQIEKLPRGGHDYRKVYAAFDAATKHVGQPTVILAHTIKGWTIEGLEGKNASHQMKKLKLPDLLKFRDRLYLPMSDKEITEAYETSGTAPFFHPGEKSAEIEYMMERRRQLGGSLPRRVIKAKPLKVPGDEVYADLKVGSGANKIATTMAVVRLLRDWMKDPEIGKRIVPIAPDEYRTFGMDSMFPSAKVYNPGGQKYESVDRKQLLKWREATDGQMLHEGISEAGAMASATAAGSAYSTHGEAMIPFYIFYSMFGFQRTGDSIWAMADQLARGFLIGATAGRTTLTGEGLQHADGHSPLLAATNPAVVHYDPAHAHEVAHIMQSGLQRMYTTSPEHPLGEDVIFYVTVYNEPVTQPAEPADLDLTGLLKGIYRFGSGPDLGAEAPKVQLLASGVGFPWILEAQRMLAEDWGVSADLWSVTSWNELARDAIESERTSLLNPGEPARTPFVTSQLADATGPFVAVSDYMRAVPLQIARWVPGDFHALGTDGFGFADTRPAARRFFNVDAPSVVVQALQALAARGEVKPEVVVEAFTRYQIDDPTAVSGVLQEGGDA</sequence>
<feature type="binding site" evidence="9">
    <location>
        <position position="258"/>
    </location>
    <ligand>
        <name>Mg(2+)</name>
        <dbReference type="ChEBI" id="CHEBI:18420"/>
    </ligand>
</feature>
<reference evidence="14 15" key="1">
    <citation type="submission" date="2018-11" db="EMBL/GenBank/DDBJ databases">
        <authorList>
            <person name="Li F."/>
        </authorList>
    </citation>
    <scope>NUCLEOTIDE SEQUENCE [LARGE SCALE GENOMIC DNA]</scope>
    <source>
        <strain evidence="14 15">Gsoil 097</strain>
    </source>
</reference>
<evidence type="ECO:0000313" key="15">
    <source>
        <dbReference type="Proteomes" id="UP000267128"/>
    </source>
</evidence>
<dbReference type="InterPro" id="IPR035807">
    <property type="entry name" value="PDC_E1_N"/>
</dbReference>
<evidence type="ECO:0000256" key="8">
    <source>
        <dbReference type="PIRNR" id="PIRNR000156"/>
    </source>
</evidence>
<evidence type="ECO:0000256" key="6">
    <source>
        <dbReference type="ARBA" id="ARBA00023317"/>
    </source>
</evidence>
<dbReference type="InterPro" id="IPR004660">
    <property type="entry name" value="PDH_E1"/>
</dbReference>
<evidence type="ECO:0000259" key="13">
    <source>
        <dbReference type="Pfam" id="PF22613"/>
    </source>
</evidence>
<dbReference type="PANTHER" id="PTHR43825:SF3">
    <property type="entry name" value="PYRUVATE DEHYDROGENASE E1 COMPONENT"/>
    <property type="match status" value="1"/>
</dbReference>
<keyword evidence="9" id="KW-0479">Metal-binding</keyword>
<feature type="region of interest" description="Disordered" evidence="10">
    <location>
        <begin position="1"/>
        <end position="29"/>
    </location>
</feature>
<dbReference type="InterPro" id="IPR051157">
    <property type="entry name" value="PDH/Transketolase"/>
</dbReference>
<name>A0A3N0CLT1_9ACTN</name>
<dbReference type="InterPro" id="IPR009014">
    <property type="entry name" value="Transketo_C/PFOR_II"/>
</dbReference>
<evidence type="ECO:0000313" key="14">
    <source>
        <dbReference type="EMBL" id="RNL64360.1"/>
    </source>
</evidence>
<comment type="function">
    <text evidence="8">Component of the pyruvate dehydrogenase (PDH) complex, that catalyzes the overall conversion of pyruvate to acetyl-CoA and CO(2).</text>
</comment>
<dbReference type="SUPFAM" id="SSF52922">
    <property type="entry name" value="TK C-terminal domain-like"/>
    <property type="match status" value="1"/>
</dbReference>
<protein>
    <recommendedName>
        <fullName evidence="3 8">Pyruvate dehydrogenase E1 component</fullName>
        <ecNumber evidence="2 8">1.2.4.1</ecNumber>
    </recommendedName>
</protein>
<feature type="domain" description="Transketolase N-terminal" evidence="11">
    <location>
        <begin position="165"/>
        <end position="327"/>
    </location>
</feature>
<evidence type="ECO:0000256" key="7">
    <source>
        <dbReference type="ARBA" id="ARBA00051231"/>
    </source>
</evidence>
<evidence type="ECO:0000256" key="1">
    <source>
        <dbReference type="ARBA" id="ARBA00001964"/>
    </source>
</evidence>
<dbReference type="InterPro" id="IPR055152">
    <property type="entry name" value="Transketolase-like_C_2"/>
</dbReference>
<dbReference type="Gene3D" id="3.40.50.920">
    <property type="match status" value="1"/>
</dbReference>
<dbReference type="AlphaFoldDB" id="A0A3N0CLT1"/>
<organism evidence="14 15">
    <name type="scientific">Nocardioides marmoriginsengisoli</name>
    <dbReference type="NCBI Taxonomy" id="661483"/>
    <lineage>
        <taxon>Bacteria</taxon>
        <taxon>Bacillati</taxon>
        <taxon>Actinomycetota</taxon>
        <taxon>Actinomycetes</taxon>
        <taxon>Propionibacteriales</taxon>
        <taxon>Nocardioidaceae</taxon>
        <taxon>Nocardioides</taxon>
    </lineage>
</organism>
<comment type="catalytic activity">
    <reaction evidence="7 8">
        <text>N(6)-[(R)-lipoyl]-L-lysyl-[protein] + pyruvate + H(+) = N(6)-[(R)-S(8)-acetyldihydrolipoyl]-L-lysyl-[protein] + CO2</text>
        <dbReference type="Rhea" id="RHEA:19189"/>
        <dbReference type="Rhea" id="RHEA-COMP:10474"/>
        <dbReference type="Rhea" id="RHEA-COMP:10478"/>
        <dbReference type="ChEBI" id="CHEBI:15361"/>
        <dbReference type="ChEBI" id="CHEBI:15378"/>
        <dbReference type="ChEBI" id="CHEBI:16526"/>
        <dbReference type="ChEBI" id="CHEBI:83099"/>
        <dbReference type="ChEBI" id="CHEBI:83111"/>
        <dbReference type="EC" id="1.2.4.1"/>
    </reaction>
</comment>
<evidence type="ECO:0000259" key="11">
    <source>
        <dbReference type="Pfam" id="PF00456"/>
    </source>
</evidence>
<comment type="caution">
    <text evidence="14">The sequence shown here is derived from an EMBL/GenBank/DDBJ whole genome shotgun (WGS) entry which is preliminary data.</text>
</comment>
<dbReference type="EMBL" id="RJSE01000005">
    <property type="protein sequence ID" value="RNL64360.1"/>
    <property type="molecule type" value="Genomic_DNA"/>
</dbReference>
<feature type="domain" description="Pyruvate dehydrogenase E1 component middle" evidence="12">
    <location>
        <begin position="511"/>
        <end position="736"/>
    </location>
</feature>
<evidence type="ECO:0000256" key="5">
    <source>
        <dbReference type="ARBA" id="ARBA00023052"/>
    </source>
</evidence>
<dbReference type="CDD" id="cd02017">
    <property type="entry name" value="TPP_E1_EcPDC_like"/>
    <property type="match status" value="1"/>
</dbReference>
<dbReference type="GO" id="GO:0004739">
    <property type="term" value="F:pyruvate dehydrogenase (acetyl-transferring) activity"/>
    <property type="evidence" value="ECO:0007669"/>
    <property type="project" value="UniProtKB-EC"/>
</dbReference>
<dbReference type="GO" id="GO:0000287">
    <property type="term" value="F:magnesium ion binding"/>
    <property type="evidence" value="ECO:0007669"/>
    <property type="project" value="UniProtKB-ARBA"/>
</dbReference>
<proteinExistence type="predicted"/>
<dbReference type="FunFam" id="3.40.50.970:FF:000011">
    <property type="entry name" value="Pyruvate dehydrogenase E1 component"/>
    <property type="match status" value="1"/>
</dbReference>
<dbReference type="Pfam" id="PF17831">
    <property type="entry name" value="PDH_E1_M"/>
    <property type="match status" value="1"/>
</dbReference>
<accession>A0A3N0CLT1</accession>
<evidence type="ECO:0000256" key="3">
    <source>
        <dbReference type="ARBA" id="ARBA00017172"/>
    </source>
</evidence>
<dbReference type="PANTHER" id="PTHR43825">
    <property type="entry name" value="PYRUVATE DEHYDROGENASE E1 COMPONENT"/>
    <property type="match status" value="1"/>
</dbReference>
<dbReference type="NCBIfam" id="TIGR00759">
    <property type="entry name" value="aceE"/>
    <property type="match status" value="1"/>
</dbReference>
<feature type="domain" description="Transketolase-like C-terminal" evidence="13">
    <location>
        <begin position="760"/>
        <end position="888"/>
    </location>
</feature>
<dbReference type="SUPFAM" id="SSF52518">
    <property type="entry name" value="Thiamin diphosphate-binding fold (THDP-binding)"/>
    <property type="match status" value="2"/>
</dbReference>
<dbReference type="OrthoDB" id="9759664at2"/>
<feature type="binding site" evidence="9">
    <location>
        <position position="290"/>
    </location>
    <ligand>
        <name>Mg(2+)</name>
        <dbReference type="ChEBI" id="CHEBI:18420"/>
    </ligand>
</feature>
<dbReference type="RefSeq" id="WP_123226936.1">
    <property type="nucleotide sequence ID" value="NZ_RJSE01000005.1"/>
</dbReference>
<keyword evidence="5 8" id="KW-0786">Thiamine pyrophosphate</keyword>
<dbReference type="PIRSF" id="PIRSF000156">
    <property type="entry name" value="Pyruvate_dh_E1"/>
    <property type="match status" value="1"/>
</dbReference>
<dbReference type="EC" id="1.2.4.1" evidence="2 8"/>
<evidence type="ECO:0000256" key="9">
    <source>
        <dbReference type="PIRSR" id="PIRSR000156-1"/>
    </source>
</evidence>